<name>A0A1B6QNT3_SORBI</name>
<dbReference type="InParanoid" id="A0A1B6QNT3"/>
<dbReference type="OrthoDB" id="958254at2759"/>
<protein>
    <recommendedName>
        <fullName evidence="7">Gamma-interferon-inducible lysosomal thiol reductase</fullName>
    </recommendedName>
</protein>
<dbReference type="AlphaFoldDB" id="A0A1B6QNT3"/>
<dbReference type="InterPro" id="IPR004911">
    <property type="entry name" value="Interferon-induced_GILT"/>
</dbReference>
<evidence type="ECO:0000313" key="6">
    <source>
        <dbReference type="Proteomes" id="UP000000768"/>
    </source>
</evidence>
<dbReference type="Gramene" id="KXG39571">
    <property type="protein sequence ID" value="KXG39571"/>
    <property type="gene ID" value="SORBI_3001G404500"/>
</dbReference>
<evidence type="ECO:0000313" key="5">
    <source>
        <dbReference type="EMBL" id="KXG39571.1"/>
    </source>
</evidence>
<dbReference type="GO" id="GO:0016491">
    <property type="term" value="F:oxidoreductase activity"/>
    <property type="evidence" value="ECO:0000318"/>
    <property type="project" value="GO_Central"/>
</dbReference>
<keyword evidence="4" id="KW-0732">Signal</keyword>
<dbReference type="EMBL" id="CM000760">
    <property type="protein sequence ID" value="KXG39571.1"/>
    <property type="molecule type" value="Genomic_DNA"/>
</dbReference>
<dbReference type="Proteomes" id="UP000000768">
    <property type="component" value="Chromosome 1"/>
</dbReference>
<feature type="region of interest" description="Disordered" evidence="3">
    <location>
        <begin position="242"/>
        <end position="262"/>
    </location>
</feature>
<organism evidence="5 6">
    <name type="scientific">Sorghum bicolor</name>
    <name type="common">Sorghum</name>
    <name type="synonym">Sorghum vulgare</name>
    <dbReference type="NCBI Taxonomy" id="4558"/>
    <lineage>
        <taxon>Eukaryota</taxon>
        <taxon>Viridiplantae</taxon>
        <taxon>Streptophyta</taxon>
        <taxon>Embryophyta</taxon>
        <taxon>Tracheophyta</taxon>
        <taxon>Spermatophyta</taxon>
        <taxon>Magnoliopsida</taxon>
        <taxon>Liliopsida</taxon>
        <taxon>Poales</taxon>
        <taxon>Poaceae</taxon>
        <taxon>PACMAD clade</taxon>
        <taxon>Panicoideae</taxon>
        <taxon>Andropogonodae</taxon>
        <taxon>Andropogoneae</taxon>
        <taxon>Sorghinae</taxon>
        <taxon>Sorghum</taxon>
    </lineage>
</organism>
<dbReference type="Gene3D" id="3.40.30.10">
    <property type="entry name" value="Glutaredoxin"/>
    <property type="match status" value="1"/>
</dbReference>
<feature type="signal peptide" evidence="4">
    <location>
        <begin position="1"/>
        <end position="34"/>
    </location>
</feature>
<dbReference type="SUPFAM" id="SSF52833">
    <property type="entry name" value="Thioredoxin-like"/>
    <property type="match status" value="1"/>
</dbReference>
<dbReference type="STRING" id="4558.A0A1B6QNT3"/>
<sequence length="262" mass="29022">MAAGPRSPLLLVPPLVLLLVAAAGVLLLPQRGSAEEEGKVSLELYYESLCPYCSRFIVNHLAGIFEDGLIDAVHLRLIPYGNARVGSNSEISCQHGPYECLLNTVEACAIDAWPDLDVHFSFIYCVEDLVVKGKGQYKDWKSCFQKLGLDPKPVTQCYNSELGHKLELKYANQTNALEPPHRYVPWVVVDGQPLLEDYENFEAYICKAYKGTPPKACEGLGRLQMVLETAEARNGVSYNSGISKPATAEDGGRERKVWRGEF</sequence>
<evidence type="ECO:0000256" key="1">
    <source>
        <dbReference type="ARBA" id="ARBA00005679"/>
    </source>
</evidence>
<dbReference type="Pfam" id="PF03227">
    <property type="entry name" value="GILT"/>
    <property type="match status" value="1"/>
</dbReference>
<dbReference type="InterPro" id="IPR036249">
    <property type="entry name" value="Thioredoxin-like_sf"/>
</dbReference>
<feature type="compositionally biased region" description="Basic and acidic residues" evidence="3">
    <location>
        <begin position="250"/>
        <end position="262"/>
    </location>
</feature>
<keyword evidence="6" id="KW-1185">Reference proteome</keyword>
<dbReference type="GO" id="GO:0016671">
    <property type="term" value="F:oxidoreductase activity, acting on a sulfur group of donors, disulfide as acceptor"/>
    <property type="evidence" value="ECO:0007669"/>
    <property type="project" value="InterPro"/>
</dbReference>
<keyword evidence="2" id="KW-0325">Glycoprotein</keyword>
<comment type="similarity">
    <text evidence="1">Belongs to the GILT family.</text>
</comment>
<dbReference type="PANTHER" id="PTHR13234:SF75">
    <property type="entry name" value="GAMMA INTERFERON INDUCIBLE LYSOSOMAL THIOL REDUCTASE FAMILY PROTEIN, EXPRESSED"/>
    <property type="match status" value="1"/>
</dbReference>
<dbReference type="FunCoup" id="A0A1B6QNT3">
    <property type="interactions" value="690"/>
</dbReference>
<accession>A0A1B6QNT3</accession>
<proteinExistence type="inferred from homology"/>
<evidence type="ECO:0000256" key="2">
    <source>
        <dbReference type="ARBA" id="ARBA00023180"/>
    </source>
</evidence>
<dbReference type="ExpressionAtlas" id="A0A1B6QNT3">
    <property type="expression patterns" value="baseline and differential"/>
</dbReference>
<feature type="chain" id="PRO_5008589899" description="Gamma-interferon-inducible lysosomal thiol reductase" evidence="4">
    <location>
        <begin position="35"/>
        <end position="262"/>
    </location>
</feature>
<reference evidence="6" key="2">
    <citation type="journal article" date="2018" name="Plant J.">
        <title>The Sorghum bicolor reference genome: improved assembly, gene annotations, a transcriptome atlas, and signatures of genome organization.</title>
        <authorList>
            <person name="McCormick R.F."/>
            <person name="Truong S.K."/>
            <person name="Sreedasyam A."/>
            <person name="Jenkins J."/>
            <person name="Shu S."/>
            <person name="Sims D."/>
            <person name="Kennedy M."/>
            <person name="Amirebrahimi M."/>
            <person name="Weers B.D."/>
            <person name="McKinley B."/>
            <person name="Mattison A."/>
            <person name="Morishige D.T."/>
            <person name="Grimwood J."/>
            <person name="Schmutz J."/>
            <person name="Mullet J.E."/>
        </authorList>
    </citation>
    <scope>NUCLEOTIDE SEQUENCE [LARGE SCALE GENOMIC DNA]</scope>
    <source>
        <strain evidence="6">cv. BTx623</strain>
    </source>
</reference>
<evidence type="ECO:0000256" key="3">
    <source>
        <dbReference type="SAM" id="MobiDB-lite"/>
    </source>
</evidence>
<dbReference type="PANTHER" id="PTHR13234">
    <property type="entry name" value="GAMMA-INTERFERON INDUCIBLE LYSOSOMAL THIOL REDUCTASE GILT"/>
    <property type="match status" value="1"/>
</dbReference>
<reference evidence="5 6" key="1">
    <citation type="journal article" date="2009" name="Nature">
        <title>The Sorghum bicolor genome and the diversification of grasses.</title>
        <authorList>
            <person name="Paterson A.H."/>
            <person name="Bowers J.E."/>
            <person name="Bruggmann R."/>
            <person name="Dubchak I."/>
            <person name="Grimwood J."/>
            <person name="Gundlach H."/>
            <person name="Haberer G."/>
            <person name="Hellsten U."/>
            <person name="Mitros T."/>
            <person name="Poliakov A."/>
            <person name="Schmutz J."/>
            <person name="Spannagl M."/>
            <person name="Tang H."/>
            <person name="Wang X."/>
            <person name="Wicker T."/>
            <person name="Bharti A.K."/>
            <person name="Chapman J."/>
            <person name="Feltus F.A."/>
            <person name="Gowik U."/>
            <person name="Grigoriev I.V."/>
            <person name="Lyons E."/>
            <person name="Maher C.A."/>
            <person name="Martis M."/>
            <person name="Narechania A."/>
            <person name="Otillar R.P."/>
            <person name="Penning B.W."/>
            <person name="Salamov A.A."/>
            <person name="Wang Y."/>
            <person name="Zhang L."/>
            <person name="Carpita N.C."/>
            <person name="Freeling M."/>
            <person name="Gingle A.R."/>
            <person name="Hash C.T."/>
            <person name="Keller B."/>
            <person name="Klein P."/>
            <person name="Kresovich S."/>
            <person name="McCann M.C."/>
            <person name="Ming R."/>
            <person name="Peterson D.G."/>
            <person name="Mehboob-ur-Rahman"/>
            <person name="Ware D."/>
            <person name="Westhoff P."/>
            <person name="Mayer K.F."/>
            <person name="Messing J."/>
            <person name="Rokhsar D.S."/>
        </authorList>
    </citation>
    <scope>NUCLEOTIDE SEQUENCE [LARGE SCALE GENOMIC DNA]</scope>
    <source>
        <strain evidence="6">cv. BTx623</strain>
    </source>
</reference>
<gene>
    <name evidence="5" type="ORF">SORBI_3001G404500</name>
</gene>
<evidence type="ECO:0000256" key="4">
    <source>
        <dbReference type="SAM" id="SignalP"/>
    </source>
</evidence>
<evidence type="ECO:0008006" key="7">
    <source>
        <dbReference type="Google" id="ProtNLM"/>
    </source>
</evidence>
<dbReference type="eggNOG" id="KOG3160">
    <property type="taxonomic scope" value="Eukaryota"/>
</dbReference>